<feature type="binding site" evidence="9">
    <location>
        <begin position="140"/>
        <end position="141"/>
    </location>
    <ligand>
        <name>NAD(+)</name>
        <dbReference type="ChEBI" id="CHEBI:57540"/>
    </ligand>
</feature>
<evidence type="ECO:0000256" key="1">
    <source>
        <dbReference type="ARBA" id="ARBA00022490"/>
    </source>
</evidence>
<feature type="binding site" evidence="9">
    <location>
        <begin position="66"/>
        <end position="67"/>
    </location>
    <ligand>
        <name>NAD(+)</name>
        <dbReference type="ChEBI" id="CHEBI:57540"/>
    </ligand>
</feature>
<dbReference type="InterPro" id="IPR017438">
    <property type="entry name" value="ATP-NAD_kinase_N"/>
</dbReference>
<accession>A0A7G3UNK0</accession>
<dbReference type="GO" id="GO:0005737">
    <property type="term" value="C:cytoplasm"/>
    <property type="evidence" value="ECO:0007669"/>
    <property type="project" value="UniProtKB-SubCell"/>
</dbReference>
<evidence type="ECO:0000256" key="5">
    <source>
        <dbReference type="ARBA" id="ARBA00022840"/>
    </source>
</evidence>
<dbReference type="PANTHER" id="PTHR20275:SF0">
    <property type="entry name" value="NAD KINASE"/>
    <property type="match status" value="1"/>
</dbReference>
<keyword evidence="4 9" id="KW-0418">Kinase</keyword>
<evidence type="ECO:0000256" key="4">
    <source>
        <dbReference type="ARBA" id="ARBA00022777"/>
    </source>
</evidence>
<feature type="binding site" evidence="9">
    <location>
        <begin position="181"/>
        <end position="186"/>
    </location>
    <ligand>
        <name>NAD(+)</name>
        <dbReference type="ChEBI" id="CHEBI:57540"/>
    </ligand>
</feature>
<evidence type="ECO:0000256" key="2">
    <source>
        <dbReference type="ARBA" id="ARBA00022679"/>
    </source>
</evidence>
<dbReference type="GO" id="GO:0046872">
    <property type="term" value="F:metal ion binding"/>
    <property type="evidence" value="ECO:0007669"/>
    <property type="project" value="UniProtKB-UniRule"/>
</dbReference>
<organism evidence="10 11">
    <name type="scientific">Streptomyces tsukubensis (strain DSM 42081 / NBRC 108919 / NRRL 18488 / 9993)</name>
    <dbReference type="NCBI Taxonomy" id="1114943"/>
    <lineage>
        <taxon>Bacteria</taxon>
        <taxon>Bacillati</taxon>
        <taxon>Actinomycetota</taxon>
        <taxon>Actinomycetes</taxon>
        <taxon>Kitasatosporales</taxon>
        <taxon>Streptomycetaceae</taxon>
        <taxon>Streptomyces</taxon>
    </lineage>
</organism>
<protein>
    <recommendedName>
        <fullName evidence="9">NAD kinase</fullName>
        <ecNumber evidence="9">2.7.1.23</ecNumber>
    </recommendedName>
    <alternativeName>
        <fullName evidence="9">ATP-dependent NAD kinase</fullName>
    </alternativeName>
</protein>
<dbReference type="PANTHER" id="PTHR20275">
    <property type="entry name" value="NAD KINASE"/>
    <property type="match status" value="1"/>
</dbReference>
<dbReference type="GO" id="GO:0019674">
    <property type="term" value="P:NAD+ metabolic process"/>
    <property type="evidence" value="ECO:0007669"/>
    <property type="project" value="InterPro"/>
</dbReference>
<reference evidence="10 11" key="1">
    <citation type="journal article" date="2012" name="J. Bacteriol.">
        <title>Draft genome of Streptomyces tsukubaensis NRRL 18488, the producer of the clinically important immunosuppressant tacrolimus (FK506).</title>
        <authorList>
            <person name="Barreiro C."/>
            <person name="Prieto C."/>
            <person name="Sola-Landa A."/>
            <person name="Solera E."/>
            <person name="Martinez-Castro M."/>
            <person name="Perez-Redondo R."/>
            <person name="Garcia-Estrada C."/>
            <person name="Aparicio J.F."/>
            <person name="Fernandez-Martinez L.T."/>
            <person name="Santos-Aberturas J."/>
            <person name="Salehi-Najafabadi Z."/>
            <person name="Rodriguez-Garcia A."/>
            <person name="Tauch A."/>
            <person name="Martin J.F."/>
        </authorList>
    </citation>
    <scope>NUCLEOTIDE SEQUENCE [LARGE SCALE GENOMIC DNA]</scope>
    <source>
        <strain evidence="11">DSM 42081 / NBRC 108919 / NRRL 18488 / 9993</strain>
    </source>
</reference>
<keyword evidence="1 9" id="KW-0963">Cytoplasm</keyword>
<dbReference type="Proteomes" id="UP000005940">
    <property type="component" value="Chromosome"/>
</dbReference>
<comment type="cofactor">
    <cofactor evidence="9">
        <name>a divalent metal cation</name>
        <dbReference type="ChEBI" id="CHEBI:60240"/>
    </cofactor>
</comment>
<gene>
    <name evidence="9" type="primary">nadK</name>
    <name evidence="10" type="ORF">STSU_028215</name>
</gene>
<keyword evidence="6 9" id="KW-0521">NADP</keyword>
<dbReference type="EMBL" id="CP029159">
    <property type="protein sequence ID" value="QKM71957.1"/>
    <property type="molecule type" value="Genomic_DNA"/>
</dbReference>
<dbReference type="FunFam" id="2.60.200.30:FF:000007">
    <property type="entry name" value="NAD kinase"/>
    <property type="match status" value="1"/>
</dbReference>
<dbReference type="GO" id="GO:0006741">
    <property type="term" value="P:NADP+ biosynthetic process"/>
    <property type="evidence" value="ECO:0007669"/>
    <property type="project" value="UniProtKB-UniRule"/>
</dbReference>
<keyword evidence="11" id="KW-1185">Reference proteome</keyword>
<dbReference type="Pfam" id="PF20143">
    <property type="entry name" value="NAD_kinase_C"/>
    <property type="match status" value="1"/>
</dbReference>
<dbReference type="EC" id="2.7.1.23" evidence="9"/>
<evidence type="ECO:0000313" key="11">
    <source>
        <dbReference type="Proteomes" id="UP000005940"/>
    </source>
</evidence>
<dbReference type="SUPFAM" id="SSF111331">
    <property type="entry name" value="NAD kinase/diacylglycerol kinase-like"/>
    <property type="match status" value="1"/>
</dbReference>
<evidence type="ECO:0000256" key="3">
    <source>
        <dbReference type="ARBA" id="ARBA00022741"/>
    </source>
</evidence>
<evidence type="ECO:0000256" key="8">
    <source>
        <dbReference type="ARBA" id="ARBA00047925"/>
    </source>
</evidence>
<dbReference type="Gene3D" id="3.40.50.10330">
    <property type="entry name" value="Probable inorganic polyphosphate/atp-NAD kinase, domain 1"/>
    <property type="match status" value="1"/>
</dbReference>
<comment type="catalytic activity">
    <reaction evidence="8 9">
        <text>NAD(+) + ATP = ADP + NADP(+) + H(+)</text>
        <dbReference type="Rhea" id="RHEA:18629"/>
        <dbReference type="ChEBI" id="CHEBI:15378"/>
        <dbReference type="ChEBI" id="CHEBI:30616"/>
        <dbReference type="ChEBI" id="CHEBI:57540"/>
        <dbReference type="ChEBI" id="CHEBI:58349"/>
        <dbReference type="ChEBI" id="CHEBI:456216"/>
        <dbReference type="EC" id="2.7.1.23"/>
    </reaction>
</comment>
<dbReference type="AlphaFoldDB" id="A0A7G3UNK0"/>
<name>A0A7G3UNK0_STRT9</name>
<feature type="binding site" evidence="9">
    <location>
        <position position="151"/>
    </location>
    <ligand>
        <name>NAD(+)</name>
        <dbReference type="ChEBI" id="CHEBI:57540"/>
    </ligand>
</feature>
<keyword evidence="5 9" id="KW-0067">ATP-binding</keyword>
<keyword evidence="3 9" id="KW-0547">Nucleotide-binding</keyword>
<dbReference type="InterPro" id="IPR017437">
    <property type="entry name" value="ATP-NAD_kinase_PpnK-typ_C"/>
</dbReference>
<dbReference type="Gene3D" id="2.60.200.30">
    <property type="entry name" value="Probable inorganic polyphosphate/atp-NAD kinase, domain 2"/>
    <property type="match status" value="1"/>
</dbReference>
<dbReference type="InterPro" id="IPR016064">
    <property type="entry name" value="NAD/diacylglycerol_kinase_sf"/>
</dbReference>
<dbReference type="InterPro" id="IPR002504">
    <property type="entry name" value="NADK"/>
</dbReference>
<comment type="function">
    <text evidence="9">Involved in the regulation of the intracellular balance of NAD and NADP, and is a key enzyme in the biosynthesis of NADP. Catalyzes specifically the phosphorylation on 2'-hydroxyl of the adenosine moiety of NAD to yield NADP.</text>
</comment>
<keyword evidence="2 9" id="KW-0808">Transferase</keyword>
<feature type="active site" description="Proton acceptor" evidence="9">
    <location>
        <position position="66"/>
    </location>
</feature>
<feature type="binding site" evidence="9">
    <location>
        <position position="170"/>
    </location>
    <ligand>
        <name>NAD(+)</name>
        <dbReference type="ChEBI" id="CHEBI:57540"/>
    </ligand>
</feature>
<evidence type="ECO:0000256" key="7">
    <source>
        <dbReference type="ARBA" id="ARBA00023027"/>
    </source>
</evidence>
<comment type="subcellular location">
    <subcellularLocation>
        <location evidence="9">Cytoplasm</location>
    </subcellularLocation>
</comment>
<feature type="binding site" evidence="9">
    <location>
        <position position="71"/>
    </location>
    <ligand>
        <name>NAD(+)</name>
        <dbReference type="ChEBI" id="CHEBI:57540"/>
    </ligand>
</feature>
<dbReference type="NCBIfam" id="NF002892">
    <property type="entry name" value="PRK03372.1"/>
    <property type="match status" value="1"/>
</dbReference>
<sequence length="292" mass="31157">MAHTGRKAAVRSAELVVQGLLRSGLRVRVLEAEAADLPLPAAVETVPEATPCALDGCELIVVLGGDGTLLRGAEFARASGVPMLGVNLGRVGFLAEAERDDLDRVVNRVVDRAYEVEERMTIDVVVHRNGDVVHRDWALNEAAVQKVSPDRMLEVVLEIDGRPVTAFGCDGIVCATPTGSTAYAFSAGGPVVWPEVEALLMVPISAHALFAKPLVTSPTSVLAVEVQEHTPHGVLWCDGRRTVELPPGARVEVRRGAVPVRLARLHHASFTDRLVAKFALPVAGWRGAPPTH</sequence>
<dbReference type="GO" id="GO:0005524">
    <property type="term" value="F:ATP binding"/>
    <property type="evidence" value="ECO:0007669"/>
    <property type="project" value="UniProtKB-KW"/>
</dbReference>
<dbReference type="Pfam" id="PF01513">
    <property type="entry name" value="NAD_kinase"/>
    <property type="match status" value="1"/>
</dbReference>
<dbReference type="GO" id="GO:0003951">
    <property type="term" value="F:NAD+ kinase activity"/>
    <property type="evidence" value="ECO:0007669"/>
    <property type="project" value="UniProtKB-UniRule"/>
</dbReference>
<dbReference type="HAMAP" id="MF_00361">
    <property type="entry name" value="NAD_kinase"/>
    <property type="match status" value="1"/>
</dbReference>
<evidence type="ECO:0000313" key="10">
    <source>
        <dbReference type="EMBL" id="QKM71957.1"/>
    </source>
</evidence>
<keyword evidence="7 9" id="KW-0520">NAD</keyword>
<evidence type="ECO:0000256" key="9">
    <source>
        <dbReference type="HAMAP-Rule" id="MF_00361"/>
    </source>
</evidence>
<comment type="caution">
    <text evidence="9">Lacks conserved residue(s) required for the propagation of feature annotation.</text>
</comment>
<dbReference type="GO" id="GO:0051287">
    <property type="term" value="F:NAD binding"/>
    <property type="evidence" value="ECO:0007669"/>
    <property type="project" value="UniProtKB-ARBA"/>
</dbReference>
<comment type="similarity">
    <text evidence="9">Belongs to the NAD kinase family.</text>
</comment>
<evidence type="ECO:0000256" key="6">
    <source>
        <dbReference type="ARBA" id="ARBA00022857"/>
    </source>
</evidence>
<proteinExistence type="inferred from homology"/>